<accession>A0A0S8GJ83</accession>
<gene>
    <name evidence="2" type="ORF">AMJ87_02880</name>
</gene>
<feature type="signal peptide" evidence="1">
    <location>
        <begin position="1"/>
        <end position="16"/>
    </location>
</feature>
<keyword evidence="1" id="KW-0732">Signal</keyword>
<evidence type="ECO:0000256" key="1">
    <source>
        <dbReference type="SAM" id="SignalP"/>
    </source>
</evidence>
<dbReference type="InterPro" id="IPR013783">
    <property type="entry name" value="Ig-like_fold"/>
</dbReference>
<evidence type="ECO:0000313" key="2">
    <source>
        <dbReference type="EMBL" id="KPK73080.1"/>
    </source>
</evidence>
<dbReference type="Gene3D" id="2.60.40.4070">
    <property type="match status" value="1"/>
</dbReference>
<feature type="chain" id="PRO_5006646961" description="Secretion system C-terminal sorting domain-containing protein" evidence="1">
    <location>
        <begin position="17"/>
        <end position="604"/>
    </location>
</feature>
<dbReference type="AlphaFoldDB" id="A0A0S8GJ83"/>
<comment type="caution">
    <text evidence="2">The sequence shown here is derived from an EMBL/GenBank/DDBJ whole genome shotgun (WGS) entry which is preliminary data.</text>
</comment>
<evidence type="ECO:0008006" key="4">
    <source>
        <dbReference type="Google" id="ProtNLM"/>
    </source>
</evidence>
<organism evidence="2 3">
    <name type="scientific">candidate division WOR_3 bacterium SM23_60</name>
    <dbReference type="NCBI Taxonomy" id="1703780"/>
    <lineage>
        <taxon>Bacteria</taxon>
        <taxon>Bacteria division WOR-3</taxon>
    </lineage>
</organism>
<dbReference type="EMBL" id="LJUO01000016">
    <property type="protein sequence ID" value="KPK73080.1"/>
    <property type="molecule type" value="Genomic_DNA"/>
</dbReference>
<reference evidence="2 3" key="1">
    <citation type="journal article" date="2015" name="Microbiome">
        <title>Genomic resolution of linkages in carbon, nitrogen, and sulfur cycling among widespread estuary sediment bacteria.</title>
        <authorList>
            <person name="Baker B.J."/>
            <person name="Lazar C.S."/>
            <person name="Teske A.P."/>
            <person name="Dick G.J."/>
        </authorList>
    </citation>
    <scope>NUCLEOTIDE SEQUENCE [LARGE SCALE GENOMIC DNA]</scope>
    <source>
        <strain evidence="2">SM23_60</strain>
    </source>
</reference>
<dbReference type="Gene3D" id="2.60.40.10">
    <property type="entry name" value="Immunoglobulins"/>
    <property type="match status" value="1"/>
</dbReference>
<evidence type="ECO:0000313" key="3">
    <source>
        <dbReference type="Proteomes" id="UP000051096"/>
    </source>
</evidence>
<name>A0A0S8GJ83_UNCW3</name>
<sequence>MALLLILLQVTGSSFAYHDFPAIASRDSGGPDAYGYRWYDSDGTGGPTFNWIDISGAGTEVTGLGDDNVVGPFSVGFDFPYYWYTVNSFYVGSNGYIAFGDNTMRGHPFPGIPTTLRPNNLLAPMMSDLDPADIASDPHVYYWTNGALDTFIISYENVRFWNAPMSLNTFQIILALDDSTITFQYLTQQGIPSSGWAGGGLTVGIENIAGTVGLQYNHNNQPTAQQIHDSLTVVFVPPESTTYEAHDVAVSKMMNEISGGFFVYKDSTIDLWGVVQNTGNQTEGPFDVYCEVKTAAAVTVLTDTQTVGMLAPGETDSLVFTPAFSSSDVGKHSLLVKTLLAGDQVAPNDSIYVEFRVVEYPAELLYDQGTASTGFAWNGDSSGYGAKFTPPIYPTRVDVARFYIYDAGAFPDVVVKVLDDDGPNNSPGTELFDTTITINHTEWWDIDVTAHNIQITDGSFYVGCISLWAAEPSFGMDTLFPSGRQSWEYTGVWAPYRDKETDDVLIRAIVSSDVGVKEYELGSQEQIGITATPNPFSNMTAITVAPTCKDVAIYDASGRLVRNLQVDNGRALWNGYDNHGKKLNQGIYFGVTDGNKVRKIIFVK</sequence>
<proteinExistence type="predicted"/>
<protein>
    <recommendedName>
        <fullName evidence="4">Secretion system C-terminal sorting domain-containing protein</fullName>
    </recommendedName>
</protein>
<dbReference type="Proteomes" id="UP000051096">
    <property type="component" value="Unassembled WGS sequence"/>
</dbReference>